<gene>
    <name evidence="3" type="ordered locus">Fphi_0790</name>
</gene>
<organism evidence="3">
    <name type="scientific">Francisella philomiragia subsp. philomiragia (strain ATCC 25017 / CCUG 19701 / FSC 153 / O#319-036)</name>
    <dbReference type="NCBI Taxonomy" id="484022"/>
    <lineage>
        <taxon>Bacteria</taxon>
        <taxon>Pseudomonadati</taxon>
        <taxon>Pseudomonadota</taxon>
        <taxon>Gammaproteobacteria</taxon>
        <taxon>Thiotrichales</taxon>
        <taxon>Francisellaceae</taxon>
        <taxon>Francisella</taxon>
    </lineage>
</organism>
<evidence type="ECO:0000313" key="3">
    <source>
        <dbReference type="EMBL" id="ABZ87011.1"/>
    </source>
</evidence>
<evidence type="ECO:0000256" key="1">
    <source>
        <dbReference type="ARBA" id="ARBA00022801"/>
    </source>
</evidence>
<dbReference type="PANTHER" id="PTHR45648">
    <property type="entry name" value="GDSL LIPASE/ACYLHYDROLASE FAMILY PROTEIN (AFU_ORTHOLOGUE AFUA_4G14700)"/>
    <property type="match status" value="1"/>
</dbReference>
<dbReference type="Pfam" id="PF00657">
    <property type="entry name" value="Lipase_GDSL"/>
    <property type="match status" value="1"/>
</dbReference>
<dbReference type="Gene3D" id="3.40.50.1110">
    <property type="entry name" value="SGNH hydrolase"/>
    <property type="match status" value="1"/>
</dbReference>
<evidence type="ECO:0000256" key="2">
    <source>
        <dbReference type="SAM" id="SignalP"/>
    </source>
</evidence>
<dbReference type="HOGENOM" id="CLU_047381_0_0_6"/>
<sequence>MKKHYLSTIALITVSSTAFADARSNLVLENRCSEPVYFTVDPGNTTGQSIQHKKIDPNTYQDIGEYINNSMNPFSYTSKLNIAYSFIDPNKKPINEATIDYKLINGYTSNEADFNIFGNVAVNENRTHLNHTWHSYSPKMSLKIPTYTITACPIETKPNSKSLLNGIDRVLLFGDSLSDQGNLYTYTGGVIPKSTPYNNGMFSNGPTWAYMLAKKLSDLQKPIAFSSYAVGGATTIINPEWVEQGLPYNLGGEIEIYKKADSGAHDSDKELAIIFIGGNDYLSISDSEDMAKIPDIARKVTDKIISSIDEINVQKTILIGIPNLSLVPESEMRGNQKQLAEVSRLHNKYLEDFARDKPNITFISINDMFEKLVTNTAEFNEEFKTKINPDKVGETCWKGGYFMPSPGDFDSKEFYNNLITSDSDLLGANQEAAESFDINKIPLNPDITSAILGAETGQMCDNPEEFVFWDNVHPTRQVQEALFKHISKALNIELITSV</sequence>
<reference evidence="3" key="1">
    <citation type="submission" date="2009-01" db="EMBL/GenBank/DDBJ databases">
        <title>Complete sequence of chromosome of Francisella philomiragia subsp. philomiragia ATCC 25017.</title>
        <authorList>
            <consortium name="US DOE Joint Genome Institute"/>
            <person name="Copeland A."/>
            <person name="Lucas S."/>
            <person name="Lapidus A."/>
            <person name="Barry K."/>
            <person name="Detter J.C."/>
            <person name="Glavina del Rio T."/>
            <person name="Hammon N."/>
            <person name="Israni S."/>
            <person name="Dalin E."/>
            <person name="Tice H."/>
            <person name="Pitluck S."/>
            <person name="Chain P."/>
            <person name="Malfatti S."/>
            <person name="Shin M."/>
            <person name="Vergez L."/>
            <person name="Schmutz J."/>
            <person name="Larimer F."/>
            <person name="Land M."/>
            <person name="Hauser L."/>
            <person name="Richardson P."/>
        </authorList>
    </citation>
    <scope>NUCLEOTIDE SEQUENCE</scope>
    <source>
        <strain evidence="3">ATCC 25017</strain>
    </source>
</reference>
<name>B0TWA3_FRAP2</name>
<keyword evidence="1" id="KW-0378">Hydrolase</keyword>
<dbReference type="KEGG" id="fph:Fphi_0790"/>
<feature type="chain" id="PRO_5002756849" evidence="2">
    <location>
        <begin position="21"/>
        <end position="498"/>
    </location>
</feature>
<protein>
    <submittedName>
        <fullName evidence="3">GDSL-like lipolytic enzyme</fullName>
    </submittedName>
</protein>
<dbReference type="eggNOG" id="COG3240">
    <property type="taxonomic scope" value="Bacteria"/>
</dbReference>
<dbReference type="EMBL" id="CP000937">
    <property type="protein sequence ID" value="ABZ87011.1"/>
    <property type="molecule type" value="Genomic_DNA"/>
</dbReference>
<feature type="signal peptide" evidence="2">
    <location>
        <begin position="1"/>
        <end position="20"/>
    </location>
</feature>
<dbReference type="SUPFAM" id="SSF52266">
    <property type="entry name" value="SGNH hydrolase"/>
    <property type="match status" value="1"/>
</dbReference>
<dbReference type="InterPro" id="IPR036514">
    <property type="entry name" value="SGNH_hydro_sf"/>
</dbReference>
<proteinExistence type="predicted"/>
<accession>B0TWA3</accession>
<keyword evidence="2" id="KW-0732">Signal</keyword>
<dbReference type="InterPro" id="IPR001087">
    <property type="entry name" value="GDSL"/>
</dbReference>
<dbReference type="GO" id="GO:0016788">
    <property type="term" value="F:hydrolase activity, acting on ester bonds"/>
    <property type="evidence" value="ECO:0007669"/>
    <property type="project" value="InterPro"/>
</dbReference>
<dbReference type="InterPro" id="IPR051058">
    <property type="entry name" value="GDSL_Est/Lipase"/>
</dbReference>
<dbReference type="PANTHER" id="PTHR45648:SF22">
    <property type="entry name" value="GDSL LIPASE_ACYLHYDROLASE FAMILY PROTEIN (AFU_ORTHOLOGUE AFUA_4G14700)"/>
    <property type="match status" value="1"/>
</dbReference>
<dbReference type="AlphaFoldDB" id="B0TWA3"/>